<dbReference type="Proteomes" id="UP000059188">
    <property type="component" value="Unassembled WGS sequence"/>
</dbReference>
<dbReference type="InterPro" id="IPR032675">
    <property type="entry name" value="LRR_dom_sf"/>
</dbReference>
<dbReference type="Gene3D" id="3.80.10.10">
    <property type="entry name" value="Ribonuclease Inhibitor"/>
    <property type="match status" value="1"/>
</dbReference>
<dbReference type="EMBL" id="LN679105">
    <property type="protein sequence ID" value="CEL61621.1"/>
    <property type="molecule type" value="Genomic_DNA"/>
</dbReference>
<dbReference type="STRING" id="1108050.A0A0B7FUL3"/>
<organism evidence="1 2">
    <name type="scientific">Thanatephorus cucumeris (strain AG1-IB / isolate 7/3/14)</name>
    <name type="common">Lettuce bottom rot fungus</name>
    <name type="synonym">Rhizoctonia solani</name>
    <dbReference type="NCBI Taxonomy" id="1108050"/>
    <lineage>
        <taxon>Eukaryota</taxon>
        <taxon>Fungi</taxon>
        <taxon>Dikarya</taxon>
        <taxon>Basidiomycota</taxon>
        <taxon>Agaricomycotina</taxon>
        <taxon>Agaricomycetes</taxon>
        <taxon>Cantharellales</taxon>
        <taxon>Ceratobasidiaceae</taxon>
        <taxon>Rhizoctonia</taxon>
        <taxon>Rhizoctonia solani AG-1</taxon>
    </lineage>
</organism>
<dbReference type="AlphaFoldDB" id="A0A0B7FUL3"/>
<gene>
    <name evidence="1" type="ORF">RSOLAG1IB_04371</name>
</gene>
<evidence type="ECO:0000313" key="1">
    <source>
        <dbReference type="EMBL" id="CEL61621.1"/>
    </source>
</evidence>
<evidence type="ECO:0000313" key="2">
    <source>
        <dbReference type="Proteomes" id="UP000059188"/>
    </source>
</evidence>
<keyword evidence="2" id="KW-1185">Reference proteome</keyword>
<sequence length="549" mass="61871">MHELVDVVKGFSTGTMQTLKSDRTGVLHTQPLNPLLLPEIARWIYRLSTRKDGCRLARVCSCLFNSLIPLVWEDINGVEQLLVLVAGTKISVDATDNLEIFMAHKTFTDGDLERFRFYASFVKHLNSFKIEKYFRYRLRGWKQLLTGLGNNPLLPKLRSLTFDTRPTTTVFEQQAWFMLLLSPSLQELSLITISKNSADSSASAAKLFFKSISTALISRADSSPPADHSLRSSNQTTVISTGSEDVEDISWLTTVRHLTNLSKLSISMSALKAGELSTIGLLPQLKSLDLDFDIDHTGESTLSHTELNLPDDAFPQLRHFGLTNLPDGPSFRGIWDLNPLVSNITSATLRFNKYRWMAMLTHDQILCDFIIPISEKSPGITDLEIHPPECESNEKESSGPMFALLSRLPLTRLRFAPMISFHTYIPPNIGKYPLLRKLELTTSWLEVADIIPLVLVFPNLEYLAMQITVRPEDLQEIRVVNPSPKPITLSVLSVFLEEDPFWDRTQIGRDLGSLLHSLWPKAQYSTNKSDVLQYNFIPSWATTQLPAGI</sequence>
<reference evidence="1 2" key="1">
    <citation type="submission" date="2014-11" db="EMBL/GenBank/DDBJ databases">
        <authorList>
            <person name="Wibberg Daniel"/>
        </authorList>
    </citation>
    <scope>NUCLEOTIDE SEQUENCE [LARGE SCALE GENOMIC DNA]</scope>
    <source>
        <strain evidence="1">Rhizoctonia solani AG1-IB 7/3/14</strain>
    </source>
</reference>
<name>A0A0B7FUL3_THACB</name>
<dbReference type="SUPFAM" id="SSF52047">
    <property type="entry name" value="RNI-like"/>
    <property type="match status" value="1"/>
</dbReference>
<evidence type="ECO:0008006" key="3">
    <source>
        <dbReference type="Google" id="ProtNLM"/>
    </source>
</evidence>
<accession>A0A0B7FUL3</accession>
<proteinExistence type="predicted"/>
<protein>
    <recommendedName>
        <fullName evidence="3">F-box domain-containing protein</fullName>
    </recommendedName>
</protein>
<dbReference type="OrthoDB" id="3543113at2759"/>